<name>A0A1Y2FX10_PROLT</name>
<feature type="coiled-coil region" evidence="3">
    <location>
        <begin position="16"/>
        <end position="43"/>
    </location>
</feature>
<evidence type="ECO:0000313" key="6">
    <source>
        <dbReference type="Proteomes" id="UP000193685"/>
    </source>
</evidence>
<dbReference type="GO" id="GO:0005634">
    <property type="term" value="C:nucleus"/>
    <property type="evidence" value="ECO:0007669"/>
    <property type="project" value="UniProtKB-SubCell"/>
</dbReference>
<evidence type="ECO:0000313" key="5">
    <source>
        <dbReference type="EMBL" id="ORY87716.1"/>
    </source>
</evidence>
<dbReference type="AlphaFoldDB" id="A0A1Y2FX10"/>
<comment type="subcellular location">
    <subcellularLocation>
        <location evidence="1">Nucleus</location>
    </subcellularLocation>
</comment>
<keyword evidence="2" id="KW-0539">Nucleus</keyword>
<protein>
    <recommendedName>
        <fullName evidence="4">INO80 complex subunit F domain-containing protein</fullName>
    </recommendedName>
</protein>
<evidence type="ECO:0000259" key="4">
    <source>
        <dbReference type="Pfam" id="PF24245"/>
    </source>
</evidence>
<evidence type="ECO:0000256" key="2">
    <source>
        <dbReference type="ARBA" id="ARBA00023242"/>
    </source>
</evidence>
<dbReference type="OrthoDB" id="10070927at2759"/>
<dbReference type="EMBL" id="MCFI01000001">
    <property type="protein sequence ID" value="ORY87716.1"/>
    <property type="molecule type" value="Genomic_DNA"/>
</dbReference>
<keyword evidence="3" id="KW-0175">Coiled coil</keyword>
<evidence type="ECO:0000256" key="3">
    <source>
        <dbReference type="SAM" id="Coils"/>
    </source>
</evidence>
<comment type="caution">
    <text evidence="5">The sequence shown here is derived from an EMBL/GenBank/DDBJ whole genome shotgun (WGS) entry which is preliminary data.</text>
</comment>
<reference evidence="5 6" key="1">
    <citation type="submission" date="2016-07" db="EMBL/GenBank/DDBJ databases">
        <title>Pervasive Adenine N6-methylation of Active Genes in Fungi.</title>
        <authorList>
            <consortium name="DOE Joint Genome Institute"/>
            <person name="Mondo S.J."/>
            <person name="Dannebaum R.O."/>
            <person name="Kuo R.C."/>
            <person name="Labutti K."/>
            <person name="Haridas S."/>
            <person name="Kuo A."/>
            <person name="Salamov A."/>
            <person name="Ahrendt S.R."/>
            <person name="Lipzen A."/>
            <person name="Sullivan W."/>
            <person name="Andreopoulos W.B."/>
            <person name="Clum A."/>
            <person name="Lindquist E."/>
            <person name="Daum C."/>
            <person name="Ramamoorthy G.K."/>
            <person name="Gryganskyi A."/>
            <person name="Culley D."/>
            <person name="Magnuson J.K."/>
            <person name="James T.Y."/>
            <person name="O'Malley M.A."/>
            <person name="Stajich J.E."/>
            <person name="Spatafora J.W."/>
            <person name="Visel A."/>
            <person name="Grigoriev I.V."/>
        </authorList>
    </citation>
    <scope>NUCLEOTIDE SEQUENCE [LARGE SCALE GENOMIC DNA]</scope>
    <source>
        <strain evidence="5 6">12-1054</strain>
    </source>
</reference>
<organism evidence="5 6">
    <name type="scientific">Protomyces lactucae-debilis</name>
    <dbReference type="NCBI Taxonomy" id="2754530"/>
    <lineage>
        <taxon>Eukaryota</taxon>
        <taxon>Fungi</taxon>
        <taxon>Dikarya</taxon>
        <taxon>Ascomycota</taxon>
        <taxon>Taphrinomycotina</taxon>
        <taxon>Taphrinomycetes</taxon>
        <taxon>Taphrinales</taxon>
        <taxon>Protomycetaceae</taxon>
        <taxon>Protomyces</taxon>
    </lineage>
</organism>
<feature type="domain" description="INO80 complex subunit F" evidence="4">
    <location>
        <begin position="19"/>
        <end position="65"/>
    </location>
</feature>
<keyword evidence="6" id="KW-1185">Reference proteome</keyword>
<feature type="non-terminal residue" evidence="5">
    <location>
        <position position="88"/>
    </location>
</feature>
<evidence type="ECO:0000256" key="1">
    <source>
        <dbReference type="ARBA" id="ARBA00004123"/>
    </source>
</evidence>
<dbReference type="Proteomes" id="UP000193685">
    <property type="component" value="Unassembled WGS sequence"/>
</dbReference>
<dbReference type="GeneID" id="63784042"/>
<sequence length="88" mass="10093">MADQALPIAPLSESEEIKYRKKCKALKKRISEIEQANDTLITKLARTKRYIQRTRLERAFLLEKLEQIASRDMQAEDEHASPSPPASP</sequence>
<dbReference type="InterPro" id="IPR056513">
    <property type="entry name" value="INO80F"/>
</dbReference>
<dbReference type="STRING" id="56484.A0A1Y2FX10"/>
<dbReference type="Pfam" id="PF24245">
    <property type="entry name" value="INO80F"/>
    <property type="match status" value="1"/>
</dbReference>
<proteinExistence type="predicted"/>
<dbReference type="RefSeq" id="XP_040728211.1">
    <property type="nucleotide sequence ID" value="XM_040867443.1"/>
</dbReference>
<accession>A0A1Y2FX10</accession>
<gene>
    <name evidence="5" type="ORF">BCR37DRAFT_342683</name>
</gene>